<protein>
    <submittedName>
        <fullName evidence="4">ABC transporter substrate-binding protein</fullName>
    </submittedName>
</protein>
<dbReference type="Gene3D" id="3.40.50.1980">
    <property type="entry name" value="Nitrogenase molybdenum iron protein domain"/>
    <property type="match status" value="2"/>
</dbReference>
<evidence type="ECO:0000259" key="3">
    <source>
        <dbReference type="PROSITE" id="PS50983"/>
    </source>
</evidence>
<name>A0A9E7D3H7_9ACTN</name>
<feature type="signal peptide" evidence="2">
    <location>
        <begin position="1"/>
        <end position="26"/>
    </location>
</feature>
<accession>A0A9E7D3H7</accession>
<dbReference type="InterPro" id="IPR050902">
    <property type="entry name" value="ABC_Transporter_SBP"/>
</dbReference>
<organism evidence="4 5">
    <name type="scientific">Lancefieldella parvula</name>
    <dbReference type="NCBI Taxonomy" id="1382"/>
    <lineage>
        <taxon>Bacteria</taxon>
        <taxon>Bacillati</taxon>
        <taxon>Actinomycetota</taxon>
        <taxon>Coriobacteriia</taxon>
        <taxon>Coriobacteriales</taxon>
        <taxon>Atopobiaceae</taxon>
        <taxon>Lancefieldella</taxon>
    </lineage>
</organism>
<keyword evidence="2" id="KW-0732">Signal</keyword>
<dbReference type="PROSITE" id="PS50983">
    <property type="entry name" value="FE_B12_PBP"/>
    <property type="match status" value="1"/>
</dbReference>
<evidence type="ECO:0000256" key="2">
    <source>
        <dbReference type="SAM" id="SignalP"/>
    </source>
</evidence>
<evidence type="ECO:0000313" key="5">
    <source>
        <dbReference type="Proteomes" id="UP000831562"/>
    </source>
</evidence>
<dbReference type="PROSITE" id="PS51257">
    <property type="entry name" value="PROKAR_LIPOPROTEIN"/>
    <property type="match status" value="1"/>
</dbReference>
<dbReference type="Proteomes" id="UP000831562">
    <property type="component" value="Chromosome"/>
</dbReference>
<dbReference type="PANTHER" id="PTHR30535">
    <property type="entry name" value="VITAMIN B12-BINDING PROTEIN"/>
    <property type="match status" value="1"/>
</dbReference>
<feature type="chain" id="PRO_5038352906" evidence="2">
    <location>
        <begin position="27"/>
        <end position="353"/>
    </location>
</feature>
<comment type="similarity">
    <text evidence="1">Belongs to the bacterial solute-binding protein 8 family.</text>
</comment>
<evidence type="ECO:0000256" key="1">
    <source>
        <dbReference type="ARBA" id="ARBA00008814"/>
    </source>
</evidence>
<dbReference type="InterPro" id="IPR006311">
    <property type="entry name" value="TAT_signal"/>
</dbReference>
<dbReference type="InterPro" id="IPR002491">
    <property type="entry name" value="ABC_transptr_periplasmic_BD"/>
</dbReference>
<evidence type="ECO:0000313" key="4">
    <source>
        <dbReference type="EMBL" id="UQF77982.1"/>
    </source>
</evidence>
<gene>
    <name evidence="4" type="ORF">M3I19_06825</name>
</gene>
<reference evidence="4" key="1">
    <citation type="submission" date="2022-05" db="EMBL/GenBank/DDBJ databases">
        <title>Using nanopore sequencing to obtain complete genomes from saliva samples.</title>
        <authorList>
            <person name="Baker J.L."/>
        </authorList>
    </citation>
    <scope>NUCLEOTIDE SEQUENCE</scope>
    <source>
        <strain evidence="4">JCVI-JB-Lp32</strain>
    </source>
</reference>
<dbReference type="SUPFAM" id="SSF53807">
    <property type="entry name" value="Helical backbone' metal receptor"/>
    <property type="match status" value="1"/>
</dbReference>
<sequence>MDPRVSSNLFTRRNFLSIAAGFAATAAGLGLTACNNATSSPSTPATEEKKSANTSYPVSFKLYDGDGNEFEAKFDKAPESVVTLTDSAAEILLRLGLGSKIIGTIKPDAPMPSDIADEYANIKQLGDKKSLSREVVVAANPNLIVGRSRLFTSKDQTSPKDYADLGISVYTQLASSEQGDPTLAGIISDIKNLGSIFDVQSNADTYTADLQKRLDAINERVKAHEKDAKKTVLVMTNLKDGTFGLFGGSEKSLEFTIIDQLGATPATTQSANGLTYENLIKFNPDVIIYVTAERNKATDAAAKDTLLGESSLQNVPAIANKSIVEIPYSEYIDYSPRAFDSAEKILEVLYPQK</sequence>
<dbReference type="PROSITE" id="PS51318">
    <property type="entry name" value="TAT"/>
    <property type="match status" value="1"/>
</dbReference>
<feature type="domain" description="Fe/B12 periplasmic-binding" evidence="3">
    <location>
        <begin position="80"/>
        <end position="353"/>
    </location>
</feature>
<dbReference type="Pfam" id="PF01497">
    <property type="entry name" value="Peripla_BP_2"/>
    <property type="match status" value="1"/>
</dbReference>
<dbReference type="AlphaFoldDB" id="A0A9E7D3H7"/>
<proteinExistence type="inferred from homology"/>
<dbReference type="PANTHER" id="PTHR30535:SF34">
    <property type="entry name" value="MOLYBDATE-BINDING PROTEIN MOLA"/>
    <property type="match status" value="1"/>
</dbReference>
<dbReference type="EMBL" id="CP097092">
    <property type="protein sequence ID" value="UQF77982.1"/>
    <property type="molecule type" value="Genomic_DNA"/>
</dbReference>